<feature type="non-terminal residue" evidence="1">
    <location>
        <position position="1"/>
    </location>
</feature>
<reference evidence="1" key="1">
    <citation type="journal article" date="2015" name="Nature">
        <title>Complex archaea that bridge the gap between prokaryotes and eukaryotes.</title>
        <authorList>
            <person name="Spang A."/>
            <person name="Saw J.H."/>
            <person name="Jorgensen S.L."/>
            <person name="Zaremba-Niedzwiedzka K."/>
            <person name="Martijn J."/>
            <person name="Lind A.E."/>
            <person name="van Eijk R."/>
            <person name="Schleper C."/>
            <person name="Guy L."/>
            <person name="Ettema T.J."/>
        </authorList>
    </citation>
    <scope>NUCLEOTIDE SEQUENCE</scope>
</reference>
<gene>
    <name evidence="1" type="ORF">LCGC14_2567990</name>
</gene>
<organism evidence="1">
    <name type="scientific">marine sediment metagenome</name>
    <dbReference type="NCBI Taxonomy" id="412755"/>
    <lineage>
        <taxon>unclassified sequences</taxon>
        <taxon>metagenomes</taxon>
        <taxon>ecological metagenomes</taxon>
    </lineage>
</organism>
<sequence>FIECKPTLYTGAGTVRGSGSINDHSKKRHKKFIKSDPLVQHSQFFYGILGWIVEFPYKHPTFIKQMEKDIHKPKTSGRICGNFSYKQWIDCPDVTVQYINKDIINKYRENITGGKFKKVRSKYLYGWLMEQ</sequence>
<comment type="caution">
    <text evidence="1">The sequence shown here is derived from an EMBL/GenBank/DDBJ whole genome shotgun (WGS) entry which is preliminary data.</text>
</comment>
<dbReference type="AlphaFoldDB" id="A0A0F9B616"/>
<protein>
    <submittedName>
        <fullName evidence="1">Uncharacterized protein</fullName>
    </submittedName>
</protein>
<proteinExistence type="predicted"/>
<name>A0A0F9B616_9ZZZZ</name>
<dbReference type="EMBL" id="LAZR01042566">
    <property type="protein sequence ID" value="KKL09227.1"/>
    <property type="molecule type" value="Genomic_DNA"/>
</dbReference>
<accession>A0A0F9B616</accession>
<evidence type="ECO:0000313" key="1">
    <source>
        <dbReference type="EMBL" id="KKL09227.1"/>
    </source>
</evidence>